<keyword evidence="5" id="KW-0732">Signal</keyword>
<dbReference type="EMBL" id="MAEI02000001">
    <property type="protein sequence ID" value="MEO1781745.1"/>
    <property type="molecule type" value="Genomic_DNA"/>
</dbReference>
<reference evidence="7" key="1">
    <citation type="submission" date="2016-06" db="EMBL/GenBank/DDBJ databases">
        <title>Four novel species of enterococci isolated from chicken manure.</title>
        <authorList>
            <person name="Van Tyne D."/>
        </authorList>
    </citation>
    <scope>NUCLEOTIDE SEQUENCE [LARGE SCALE GENOMIC DNA]</scope>
    <source>
        <strain evidence="7">JM9A</strain>
    </source>
</reference>
<reference evidence="6 7" key="2">
    <citation type="submission" date="2024-02" db="EMBL/GenBank/DDBJ databases">
        <title>The Genome Sequence of Enterococcus diestrammenae JM9A.</title>
        <authorList>
            <person name="Earl A."/>
            <person name="Manson A."/>
            <person name="Gilmore M."/>
            <person name="Sanders J."/>
            <person name="Shea T."/>
            <person name="Howe W."/>
            <person name="Livny J."/>
            <person name="Cuomo C."/>
            <person name="Neafsey D."/>
            <person name="Birren B."/>
        </authorList>
    </citation>
    <scope>NUCLEOTIDE SEQUENCE [LARGE SCALE GENOMIC DNA]</scope>
    <source>
        <strain evidence="6 7">JM9A</strain>
    </source>
</reference>
<comment type="similarity">
    <text evidence="1">Belongs to the glycosyl hydrolase 25 family.</text>
</comment>
<dbReference type="PROSITE" id="PS51904">
    <property type="entry name" value="GLYCOSYL_HYDROL_F25_2"/>
    <property type="match status" value="1"/>
</dbReference>
<evidence type="ECO:0000313" key="6">
    <source>
        <dbReference type="EMBL" id="MEO1781745.1"/>
    </source>
</evidence>
<dbReference type="InterPro" id="IPR002053">
    <property type="entry name" value="Glyco_hydro_25"/>
</dbReference>
<dbReference type="RefSeq" id="WP_161868461.1">
    <property type="nucleotide sequence ID" value="NZ_MAEI02000001.1"/>
</dbReference>
<comment type="caution">
    <text evidence="6">The sequence shown here is derived from an EMBL/GenBank/DDBJ whole genome shotgun (WGS) entry which is preliminary data.</text>
</comment>
<feature type="signal peptide" evidence="5">
    <location>
        <begin position="1"/>
        <end position="26"/>
    </location>
</feature>
<keyword evidence="7" id="KW-1185">Reference proteome</keyword>
<evidence type="ECO:0000256" key="2">
    <source>
        <dbReference type="ARBA" id="ARBA00022801"/>
    </source>
</evidence>
<evidence type="ECO:0000313" key="7">
    <source>
        <dbReference type="Proteomes" id="UP001429357"/>
    </source>
</evidence>
<evidence type="ECO:0000256" key="3">
    <source>
        <dbReference type="ARBA" id="ARBA00023295"/>
    </source>
</evidence>
<evidence type="ECO:0008006" key="8">
    <source>
        <dbReference type="Google" id="ProtNLM"/>
    </source>
</evidence>
<evidence type="ECO:0000256" key="5">
    <source>
        <dbReference type="SAM" id="SignalP"/>
    </source>
</evidence>
<name>A0ABV0F126_9ENTE</name>
<dbReference type="PANTHER" id="PTHR34135">
    <property type="entry name" value="LYSOZYME"/>
    <property type="match status" value="1"/>
</dbReference>
<dbReference type="SUPFAM" id="SSF51445">
    <property type="entry name" value="(Trans)glycosidases"/>
    <property type="match status" value="1"/>
</dbReference>
<feature type="compositionally biased region" description="Low complexity" evidence="4">
    <location>
        <begin position="48"/>
        <end position="137"/>
    </location>
</feature>
<keyword evidence="3" id="KW-0326">Glycosidase</keyword>
<dbReference type="Gene3D" id="3.20.20.80">
    <property type="entry name" value="Glycosidases"/>
    <property type="match status" value="1"/>
</dbReference>
<evidence type="ECO:0000256" key="1">
    <source>
        <dbReference type="ARBA" id="ARBA00010646"/>
    </source>
</evidence>
<dbReference type="InterPro" id="IPR018077">
    <property type="entry name" value="Glyco_hydro_fam25_subgr"/>
</dbReference>
<keyword evidence="2" id="KW-0378">Hydrolase</keyword>
<dbReference type="PANTHER" id="PTHR34135:SF2">
    <property type="entry name" value="LYSOZYME"/>
    <property type="match status" value="1"/>
</dbReference>
<organism evidence="6 7">
    <name type="scientific">Enterococcus diestrammenae</name>
    <dbReference type="NCBI Taxonomy" id="1155073"/>
    <lineage>
        <taxon>Bacteria</taxon>
        <taxon>Bacillati</taxon>
        <taxon>Bacillota</taxon>
        <taxon>Bacilli</taxon>
        <taxon>Lactobacillales</taxon>
        <taxon>Enterococcaceae</taxon>
        <taxon>Enterococcus</taxon>
    </lineage>
</organism>
<dbReference type="CDD" id="cd06522">
    <property type="entry name" value="GH25_AtlA-like"/>
    <property type="match status" value="1"/>
</dbReference>
<protein>
    <recommendedName>
        <fullName evidence="8">Lysozyme</fullName>
    </recommendedName>
</protein>
<evidence type="ECO:0000256" key="4">
    <source>
        <dbReference type="SAM" id="MobiDB-lite"/>
    </source>
</evidence>
<dbReference type="InterPro" id="IPR017853">
    <property type="entry name" value="GH"/>
</dbReference>
<feature type="region of interest" description="Disordered" evidence="4">
    <location>
        <begin position="45"/>
        <end position="139"/>
    </location>
</feature>
<dbReference type="Proteomes" id="UP001429357">
    <property type="component" value="Unassembled WGS sequence"/>
</dbReference>
<dbReference type="Pfam" id="PF01183">
    <property type="entry name" value="Glyco_hydro_25"/>
    <property type="match status" value="1"/>
</dbReference>
<gene>
    <name evidence="6" type="ORF">BAU18_001333</name>
</gene>
<sequence>MNQLKKMGLLLCVSLMVSAMPVNALAQEDTAETSDASASLIQSTLTTENSVTQSSVNQSETSESSSSQEKTVASTTETTASSETSTTDTTASSSSIETNATERPSTISSESTETVSSESTATETTTTSEPQAETQSSASQVAALTASLNQEVMAASDVFPYLRQRSDLESNPITGKTTETKARAAAPGVKAEDVVAIQAQAATSRMTNIYPDSNSNTPTMDFVDISSHNGNISVAQYKTLKKYGVKAVVVKLTEFTTYRNPYAKSQINNAKAAGLVVHAYHYSWFTSTAKAKAEAQYFAKYADELNLGSDAIMFNDIEDQYLYDTNTNHNANSLAFVNELKRLGYKNGQHYIGRWWVNAGKLSPSQLGYQNCWIAEYPVPTVKEQRNTSYGAWQWTSQVYFPGISFPFDMSSDYAKKVTQPYGPQGKYISLKKYFTITAKNQNIYRNFSWSKKDSTNNHIGKVYYAKGKYQHINGGTYLTLYDNQDNWVGYINAGFGKITDSAGGQWHKYQKYVTLTGTKNLYTSNFTQTVKNYASKFKNQQLLVTGMYHHFNGKTYYSVYDQDGKVWLGYIEKIGVKIVGDQGPYRSYGKYFTVTGKNHSIWSNFSWRKRLSASSVLGKTYLAKGMYRHLNGSTYYSLYDHTGKWIGYINANGGKVSTSAGGSWASFKEYMTLTGTKNLYGGDFTKTVKHKASQFKGKVLKVTGKYEHYNGKTYYSAYEPNTNEWLGYVEKAGTKKTADQGPYIHFGRNFKITSKNYTIWSSFKWLKRSTSKDHYNKVYLAKGQYKHINGSTYYSLYDSHGKWVGYINARAGKLV</sequence>
<dbReference type="SMART" id="SM00641">
    <property type="entry name" value="Glyco_25"/>
    <property type="match status" value="1"/>
</dbReference>
<proteinExistence type="inferred from homology"/>
<feature type="chain" id="PRO_5045806653" description="Lysozyme" evidence="5">
    <location>
        <begin position="27"/>
        <end position="816"/>
    </location>
</feature>
<accession>A0ABV0F126</accession>